<accession>A0A7W7T4Y4</accession>
<dbReference type="Pfam" id="PF13349">
    <property type="entry name" value="DUF4097"/>
    <property type="match status" value="1"/>
</dbReference>
<dbReference type="Proteomes" id="UP000542674">
    <property type="component" value="Unassembled WGS sequence"/>
</dbReference>
<proteinExistence type="predicted"/>
<evidence type="ECO:0000259" key="1">
    <source>
        <dbReference type="Pfam" id="PF13349"/>
    </source>
</evidence>
<dbReference type="RefSeq" id="WP_184670834.1">
    <property type="nucleotide sequence ID" value="NZ_BAABAI010000022.1"/>
</dbReference>
<evidence type="ECO:0000313" key="3">
    <source>
        <dbReference type="Proteomes" id="UP000542674"/>
    </source>
</evidence>
<evidence type="ECO:0000313" key="2">
    <source>
        <dbReference type="EMBL" id="MBB4966673.1"/>
    </source>
</evidence>
<comment type="caution">
    <text evidence="2">The sequence shown here is derived from an EMBL/GenBank/DDBJ whole genome shotgun (WGS) entry which is preliminary data.</text>
</comment>
<name>A0A7W7T4Y4_9PSEU</name>
<dbReference type="InterPro" id="IPR025164">
    <property type="entry name" value="Toastrack_DUF4097"/>
</dbReference>
<protein>
    <submittedName>
        <fullName evidence="2">DUF4097 and DUF4098 domain-containing protein YvlB</fullName>
    </submittedName>
</protein>
<feature type="domain" description="DUF4097" evidence="1">
    <location>
        <begin position="48"/>
        <end position="276"/>
    </location>
</feature>
<dbReference type="AlphaFoldDB" id="A0A7W7T4Y4"/>
<sequence>MPIFDSPDPISVNLELVQADIRLVASDRVDTLVEVRPFDPDLALDVTAAEQTRVEFTGGTLTVRSARTWTFVSRVGTIEVTLEVPTGSRVQATGAVCEFRSGGRLGECRIKAASGAISVEDTGPLTAVSANGAVSAGFVDGDLHVDAGSGDVRVRRAGGEVRIKAGNGDVSLGEAERDVRVRSSNGDVFVDRAHAGVDAKTSNGDVRIAEVIRGDVVVETASGELEVGFRDGTAAWLDLHTYSGRVRNTLTDTEGPTGTDEKARVRARTYSGDIVIRRSWL</sequence>
<dbReference type="EMBL" id="JACHJS010000001">
    <property type="protein sequence ID" value="MBB4966673.1"/>
    <property type="molecule type" value="Genomic_DNA"/>
</dbReference>
<keyword evidence="3" id="KW-1185">Reference proteome</keyword>
<dbReference type="Gene3D" id="2.160.20.120">
    <property type="match status" value="1"/>
</dbReference>
<gene>
    <name evidence="2" type="ORF">F4559_004032</name>
</gene>
<reference evidence="2 3" key="1">
    <citation type="submission" date="2020-08" db="EMBL/GenBank/DDBJ databases">
        <title>Sequencing the genomes of 1000 actinobacteria strains.</title>
        <authorList>
            <person name="Klenk H.-P."/>
        </authorList>
    </citation>
    <scope>NUCLEOTIDE SEQUENCE [LARGE SCALE GENOMIC DNA]</scope>
    <source>
        <strain evidence="2 3">DSM 45084</strain>
    </source>
</reference>
<organism evidence="2 3">
    <name type="scientific">Saccharothrix violaceirubra</name>
    <dbReference type="NCBI Taxonomy" id="413306"/>
    <lineage>
        <taxon>Bacteria</taxon>
        <taxon>Bacillati</taxon>
        <taxon>Actinomycetota</taxon>
        <taxon>Actinomycetes</taxon>
        <taxon>Pseudonocardiales</taxon>
        <taxon>Pseudonocardiaceae</taxon>
        <taxon>Saccharothrix</taxon>
    </lineage>
</organism>